<dbReference type="AlphaFoldDB" id="A0AAQ3Q816"/>
<accession>A0AAQ3Q816</accession>
<reference evidence="3 4" key="1">
    <citation type="submission" date="2023-10" db="EMBL/GenBank/DDBJ databases">
        <title>Chromosome-scale genome assembly provides insights into flower coloration mechanisms of Canna indica.</title>
        <authorList>
            <person name="Li C."/>
        </authorList>
    </citation>
    <scope>NUCLEOTIDE SEQUENCE [LARGE SCALE GENOMIC DNA]</scope>
    <source>
        <tissue evidence="3">Flower</tissue>
    </source>
</reference>
<dbReference type="Pfam" id="PF05678">
    <property type="entry name" value="VQ"/>
    <property type="match status" value="1"/>
</dbReference>
<dbReference type="Proteomes" id="UP001327560">
    <property type="component" value="Chromosome 3"/>
</dbReference>
<dbReference type="InterPro" id="IPR039608">
    <property type="entry name" value="VQ_1/10"/>
</dbReference>
<gene>
    <name evidence="3" type="ORF">Cni_G08562</name>
</gene>
<dbReference type="PANTHER" id="PTHR34777">
    <property type="entry name" value="VQ MOTIF-CONTAINING PROTEIN 10"/>
    <property type="match status" value="1"/>
</dbReference>
<feature type="compositionally biased region" description="Low complexity" evidence="1">
    <location>
        <begin position="40"/>
        <end position="65"/>
    </location>
</feature>
<name>A0AAQ3Q816_9LILI</name>
<dbReference type="PANTHER" id="PTHR34777:SF1">
    <property type="entry name" value="VQ MOTIF-CONTAINING PROTEIN 10"/>
    <property type="match status" value="1"/>
</dbReference>
<evidence type="ECO:0000313" key="4">
    <source>
        <dbReference type="Proteomes" id="UP001327560"/>
    </source>
</evidence>
<feature type="domain" description="VQ" evidence="2">
    <location>
        <begin position="11"/>
        <end position="35"/>
    </location>
</feature>
<dbReference type="InterPro" id="IPR008889">
    <property type="entry name" value="VQ"/>
</dbReference>
<proteinExistence type="predicted"/>
<dbReference type="EMBL" id="CP136892">
    <property type="protein sequence ID" value="WOK99850.1"/>
    <property type="molecule type" value="Genomic_DNA"/>
</dbReference>
<evidence type="ECO:0000313" key="3">
    <source>
        <dbReference type="EMBL" id="WOK99850.1"/>
    </source>
</evidence>
<feature type="region of interest" description="Disordered" evidence="1">
    <location>
        <begin position="27"/>
        <end position="75"/>
    </location>
</feature>
<evidence type="ECO:0000259" key="2">
    <source>
        <dbReference type="Pfam" id="PF05678"/>
    </source>
</evidence>
<evidence type="ECO:0000256" key="1">
    <source>
        <dbReference type="SAM" id="MobiDB-lite"/>
    </source>
</evidence>
<organism evidence="3 4">
    <name type="scientific">Canna indica</name>
    <name type="common">Indian-shot</name>
    <dbReference type="NCBI Taxonomy" id="4628"/>
    <lineage>
        <taxon>Eukaryota</taxon>
        <taxon>Viridiplantae</taxon>
        <taxon>Streptophyta</taxon>
        <taxon>Embryophyta</taxon>
        <taxon>Tracheophyta</taxon>
        <taxon>Spermatophyta</taxon>
        <taxon>Magnoliopsida</taxon>
        <taxon>Liliopsida</taxon>
        <taxon>Zingiberales</taxon>
        <taxon>Cannaceae</taxon>
        <taxon>Canna</taxon>
    </lineage>
</organism>
<protein>
    <recommendedName>
        <fullName evidence="2">VQ domain-containing protein</fullName>
    </recommendedName>
</protein>
<keyword evidence="4" id="KW-1185">Reference proteome</keyword>
<sequence>MSGEATTKVKIIETQFIETDASSFKSVVQSLTGKDLPPASRSSSAKNKSQMSKSQSQSSLQQKPSHATHAREDEAVTNLDELLRFLER</sequence>